<reference evidence="1" key="1">
    <citation type="submission" date="2023-10" db="EMBL/GenBank/DDBJ databases">
        <authorList>
            <person name="Rodriguez Cubillos JULIANA M."/>
            <person name="De Vega J."/>
        </authorList>
    </citation>
    <scope>NUCLEOTIDE SEQUENCE</scope>
</reference>
<proteinExistence type="predicted"/>
<accession>A0ACB0MAH6</accession>
<name>A0ACB0MAH6_TRIPR</name>
<protein>
    <submittedName>
        <fullName evidence="1">Uncharacterized protein</fullName>
    </submittedName>
</protein>
<comment type="caution">
    <text evidence="1">The sequence shown here is derived from an EMBL/GenBank/DDBJ whole genome shotgun (WGS) entry which is preliminary data.</text>
</comment>
<sequence length="93" mass="10697">MLESAWSLNSRSHRLTLSKSPGSEFNSNSRFRLQTKFISSKPRENVGFSNTRISDQNDLKQVIILIIHSMRHRSSTIRSLKPIKTDPIKNTTQ</sequence>
<evidence type="ECO:0000313" key="2">
    <source>
        <dbReference type="Proteomes" id="UP001177021"/>
    </source>
</evidence>
<organism evidence="1 2">
    <name type="scientific">Trifolium pratense</name>
    <name type="common">Red clover</name>
    <dbReference type="NCBI Taxonomy" id="57577"/>
    <lineage>
        <taxon>Eukaryota</taxon>
        <taxon>Viridiplantae</taxon>
        <taxon>Streptophyta</taxon>
        <taxon>Embryophyta</taxon>
        <taxon>Tracheophyta</taxon>
        <taxon>Spermatophyta</taxon>
        <taxon>Magnoliopsida</taxon>
        <taxon>eudicotyledons</taxon>
        <taxon>Gunneridae</taxon>
        <taxon>Pentapetalae</taxon>
        <taxon>rosids</taxon>
        <taxon>fabids</taxon>
        <taxon>Fabales</taxon>
        <taxon>Fabaceae</taxon>
        <taxon>Papilionoideae</taxon>
        <taxon>50 kb inversion clade</taxon>
        <taxon>NPAAA clade</taxon>
        <taxon>Hologalegina</taxon>
        <taxon>IRL clade</taxon>
        <taxon>Trifolieae</taxon>
        <taxon>Trifolium</taxon>
    </lineage>
</organism>
<dbReference type="Proteomes" id="UP001177021">
    <property type="component" value="Unassembled WGS sequence"/>
</dbReference>
<gene>
    <name evidence="1" type="ORF">MILVUS5_LOCUS41126</name>
</gene>
<evidence type="ECO:0000313" key="1">
    <source>
        <dbReference type="EMBL" id="CAJ2678922.1"/>
    </source>
</evidence>
<dbReference type="EMBL" id="CASHSV030000823">
    <property type="protein sequence ID" value="CAJ2678922.1"/>
    <property type="molecule type" value="Genomic_DNA"/>
</dbReference>
<keyword evidence="2" id="KW-1185">Reference proteome</keyword>